<dbReference type="EMBL" id="PFSJ01000012">
    <property type="protein sequence ID" value="PJC23771.1"/>
    <property type="molecule type" value="Genomic_DNA"/>
</dbReference>
<dbReference type="Proteomes" id="UP000229756">
    <property type="component" value="Unassembled WGS sequence"/>
</dbReference>
<protein>
    <submittedName>
        <fullName evidence="2">Uncharacterized protein</fullName>
    </submittedName>
</protein>
<keyword evidence="1" id="KW-0812">Transmembrane</keyword>
<feature type="transmembrane region" description="Helical" evidence="1">
    <location>
        <begin position="156"/>
        <end position="182"/>
    </location>
</feature>
<organism evidence="2 3">
    <name type="scientific">candidate division WWE3 bacterium CG_4_9_14_0_2_um_filter_35_11</name>
    <dbReference type="NCBI Taxonomy" id="1975077"/>
    <lineage>
        <taxon>Bacteria</taxon>
        <taxon>Katanobacteria</taxon>
    </lineage>
</organism>
<comment type="caution">
    <text evidence="2">The sequence shown here is derived from an EMBL/GenBank/DDBJ whole genome shotgun (WGS) entry which is preliminary data.</text>
</comment>
<dbReference type="AlphaFoldDB" id="A0A2M8EM10"/>
<proteinExistence type="predicted"/>
<gene>
    <name evidence="2" type="ORF">CO058_01695</name>
</gene>
<reference evidence="3" key="1">
    <citation type="submission" date="2017-09" db="EMBL/GenBank/DDBJ databases">
        <title>Depth-based differentiation of microbial function through sediment-hosted aquifers and enrichment of novel symbionts in the deep terrestrial subsurface.</title>
        <authorList>
            <person name="Probst A.J."/>
            <person name="Ladd B."/>
            <person name="Jarett J.K."/>
            <person name="Geller-Mcgrath D.E."/>
            <person name="Sieber C.M.K."/>
            <person name="Emerson J.B."/>
            <person name="Anantharaman K."/>
            <person name="Thomas B.C."/>
            <person name="Malmstrom R."/>
            <person name="Stieglmeier M."/>
            <person name="Klingl A."/>
            <person name="Woyke T."/>
            <person name="Ryan C.M."/>
            <person name="Banfield J.F."/>
        </authorList>
    </citation>
    <scope>NUCLEOTIDE SEQUENCE [LARGE SCALE GENOMIC DNA]</scope>
</reference>
<evidence type="ECO:0000313" key="2">
    <source>
        <dbReference type="EMBL" id="PJC23771.1"/>
    </source>
</evidence>
<keyword evidence="1" id="KW-1133">Transmembrane helix</keyword>
<evidence type="ECO:0000313" key="3">
    <source>
        <dbReference type="Proteomes" id="UP000229756"/>
    </source>
</evidence>
<evidence type="ECO:0000256" key="1">
    <source>
        <dbReference type="SAM" id="Phobius"/>
    </source>
</evidence>
<name>A0A2M8EM10_UNCKA</name>
<keyword evidence="1" id="KW-0472">Membrane</keyword>
<sequence length="188" mass="20761">MKKSIILGLFVFSLLILPSYKTAYAQVGMMGIDEQAKQTQAESGMKPESVETILKDILKEQNVSTVQKLDVAKVSDTQWEMLGDAVMEIQHPGQAHEIMDQMMGGEGSDSLKQMHINMGKRYLGYGSNSIGMMGYGNRSFGNTVGMMGYGNHSSYFGSYGILAATTWILVIAFLISGIYFFIKNARKK</sequence>
<accession>A0A2M8EM10</accession>